<gene>
    <name evidence="2" type="ORF">EBH_0007040</name>
</gene>
<sequence>MKRMSTLCRSGHRWGIGRRVSVARHSKEEAAKPTKENALTVSEPLTEEEADVWAEASGGEGASEDIFQSSAFDEFSGEHEATFALQEQQAPTNEQEEISDALIDFLNCIKQVKGTVTEDVQTVSRELARHSAGVTSAKSFAELQHHVSEIVQLSGPELGCAWSTVKVGVGVASVLSGNLLVGSFMVALAAGSLGTSLVWKAHRDSRRSPAALTKTEEDEEMDNKSTEEVEGNTQEGYVNLRKTEDGAAEQGCVSPHLRKRQNSGSRVRPFSKYNKVKGGFMQLASGGKEVLGDSVGSGEANEEQPTEYDAWSGEG</sequence>
<reference evidence="2" key="1">
    <citation type="submission" date="2013-10" db="EMBL/GenBank/DDBJ databases">
        <title>Genomic analysis of the causative agents of coccidiosis in chickens.</title>
        <authorList>
            <person name="Reid A.J."/>
            <person name="Blake D."/>
            <person name="Billington K."/>
            <person name="Browne H."/>
            <person name="Dunn M."/>
            <person name="Hung S."/>
            <person name="Kawahara F."/>
            <person name="Miranda-Saavedra D."/>
            <person name="Mourier T."/>
            <person name="Nagra H."/>
            <person name="Otto T.D."/>
            <person name="Rawlings N."/>
            <person name="Sanchez A."/>
            <person name="Sanders M."/>
            <person name="Subramaniam C."/>
            <person name="Tay Y."/>
            <person name="Dear P."/>
            <person name="Doerig C."/>
            <person name="Gruber A."/>
            <person name="Parkinson J."/>
            <person name="Shirley M."/>
            <person name="Wan K.L."/>
            <person name="Berriman M."/>
            <person name="Tomley F."/>
            <person name="Pain A."/>
        </authorList>
    </citation>
    <scope>NUCLEOTIDE SEQUENCE [LARGE SCALE GENOMIC DNA]</scope>
    <source>
        <strain evidence="2">Houghton</strain>
    </source>
</reference>
<proteinExistence type="predicted"/>
<keyword evidence="3" id="KW-1185">Reference proteome</keyword>
<evidence type="ECO:0000313" key="3">
    <source>
        <dbReference type="Proteomes" id="UP000030750"/>
    </source>
</evidence>
<accession>U6LSM1</accession>
<protein>
    <submittedName>
        <fullName evidence="2">Uncharacterized protein</fullName>
    </submittedName>
</protein>
<feature type="region of interest" description="Disordered" evidence="1">
    <location>
        <begin position="204"/>
        <end position="271"/>
    </location>
</feature>
<dbReference type="EMBL" id="HG713304">
    <property type="protein sequence ID" value="CDJ53327.1"/>
    <property type="molecule type" value="Genomic_DNA"/>
</dbReference>
<dbReference type="OrthoDB" id="347259at2759"/>
<dbReference type="AlphaFoldDB" id="U6LSM1"/>
<dbReference type="VEuPathDB" id="ToxoDB:EBH_0007040"/>
<feature type="compositionally biased region" description="Basic and acidic residues" evidence="1">
    <location>
        <begin position="25"/>
        <end position="35"/>
    </location>
</feature>
<evidence type="ECO:0000256" key="1">
    <source>
        <dbReference type="SAM" id="MobiDB-lite"/>
    </source>
</evidence>
<dbReference type="Proteomes" id="UP000030750">
    <property type="component" value="Unassembled WGS sequence"/>
</dbReference>
<feature type="region of interest" description="Disordered" evidence="1">
    <location>
        <begin position="286"/>
        <end position="315"/>
    </location>
</feature>
<evidence type="ECO:0000313" key="2">
    <source>
        <dbReference type="EMBL" id="CDJ53327.1"/>
    </source>
</evidence>
<reference evidence="2" key="2">
    <citation type="submission" date="2013-10" db="EMBL/GenBank/DDBJ databases">
        <authorList>
            <person name="Aslett M."/>
        </authorList>
    </citation>
    <scope>NUCLEOTIDE SEQUENCE [LARGE SCALE GENOMIC DNA]</scope>
    <source>
        <strain evidence="2">Houghton</strain>
    </source>
</reference>
<organism evidence="2 3">
    <name type="scientific">Eimeria brunetti</name>
    <dbReference type="NCBI Taxonomy" id="51314"/>
    <lineage>
        <taxon>Eukaryota</taxon>
        <taxon>Sar</taxon>
        <taxon>Alveolata</taxon>
        <taxon>Apicomplexa</taxon>
        <taxon>Conoidasida</taxon>
        <taxon>Coccidia</taxon>
        <taxon>Eucoccidiorida</taxon>
        <taxon>Eimeriorina</taxon>
        <taxon>Eimeriidae</taxon>
        <taxon>Eimeria</taxon>
    </lineage>
</organism>
<feature type="region of interest" description="Disordered" evidence="1">
    <location>
        <begin position="24"/>
        <end position="46"/>
    </location>
</feature>
<name>U6LSM1_9EIME</name>